<feature type="region of interest" description="Disordered" evidence="1">
    <location>
        <begin position="356"/>
        <end position="377"/>
    </location>
</feature>
<evidence type="ECO:0000256" key="1">
    <source>
        <dbReference type="SAM" id="MobiDB-lite"/>
    </source>
</evidence>
<dbReference type="EMBL" id="CAJNIZ010013514">
    <property type="protein sequence ID" value="CAE7350296.1"/>
    <property type="molecule type" value="Genomic_DNA"/>
</dbReference>
<feature type="region of interest" description="Disordered" evidence="1">
    <location>
        <begin position="177"/>
        <end position="227"/>
    </location>
</feature>
<feature type="region of interest" description="Disordered" evidence="1">
    <location>
        <begin position="233"/>
        <end position="252"/>
    </location>
</feature>
<comment type="caution">
    <text evidence="2">The sequence shown here is derived from an EMBL/GenBank/DDBJ whole genome shotgun (WGS) entry which is preliminary data.</text>
</comment>
<dbReference type="Proteomes" id="UP000649617">
    <property type="component" value="Unassembled WGS sequence"/>
</dbReference>
<feature type="compositionally biased region" description="Acidic residues" evidence="1">
    <location>
        <begin position="237"/>
        <end position="252"/>
    </location>
</feature>
<dbReference type="OrthoDB" id="443941at2759"/>
<keyword evidence="3" id="KW-1185">Reference proteome</keyword>
<feature type="non-terminal residue" evidence="2">
    <location>
        <position position="1"/>
    </location>
</feature>
<feature type="compositionally biased region" description="Basic and acidic residues" evidence="1">
    <location>
        <begin position="356"/>
        <end position="365"/>
    </location>
</feature>
<feature type="region of interest" description="Disordered" evidence="1">
    <location>
        <begin position="1197"/>
        <end position="1222"/>
    </location>
</feature>
<feature type="region of interest" description="Disordered" evidence="1">
    <location>
        <begin position="759"/>
        <end position="809"/>
    </location>
</feature>
<evidence type="ECO:0000313" key="2">
    <source>
        <dbReference type="EMBL" id="CAE7350296.1"/>
    </source>
</evidence>
<accession>A0A812PDM6</accession>
<feature type="compositionally biased region" description="Low complexity" evidence="1">
    <location>
        <begin position="185"/>
        <end position="222"/>
    </location>
</feature>
<proteinExistence type="predicted"/>
<evidence type="ECO:0000313" key="3">
    <source>
        <dbReference type="Proteomes" id="UP000649617"/>
    </source>
</evidence>
<reference evidence="2" key="1">
    <citation type="submission" date="2021-02" db="EMBL/GenBank/DDBJ databases">
        <authorList>
            <person name="Dougan E. K."/>
            <person name="Rhodes N."/>
            <person name="Thang M."/>
            <person name="Chan C."/>
        </authorList>
    </citation>
    <scope>NUCLEOTIDE SEQUENCE</scope>
</reference>
<name>A0A812PDM6_SYMPI</name>
<gene>
    <name evidence="2" type="ORF">SPIL2461_LOCUS8312</name>
</gene>
<dbReference type="AlphaFoldDB" id="A0A812PDM6"/>
<organism evidence="2 3">
    <name type="scientific">Symbiodinium pilosum</name>
    <name type="common">Dinoflagellate</name>
    <dbReference type="NCBI Taxonomy" id="2952"/>
    <lineage>
        <taxon>Eukaryota</taxon>
        <taxon>Sar</taxon>
        <taxon>Alveolata</taxon>
        <taxon>Dinophyceae</taxon>
        <taxon>Suessiales</taxon>
        <taxon>Symbiodiniaceae</taxon>
        <taxon>Symbiodinium</taxon>
    </lineage>
</organism>
<sequence length="1222" mass="132327">ASRKYNLAARWLLRQSGPARQRGEEFTPKELEYKKEIKSTDPDGAEILVQEEDLLYGLNKLLDALESINGRTVLDKRGELRSQFYLELARRPGERLSEFCSRFRTAVSDLKAEGVVLPDAELGWFLKEKLGLDPLRKQLLETALAGKEDYSVIESESLRLFKDLHSSDPLYRKPAPMAASRFFQRRSPTSPSTTTGTTMSRPWASSLARSRAPSMASSAPRSVVRGPPLRQAHVAEQMEEEEHDGEDDTEEALDADAADAPPTLEEVLQTEAEVLAAELEQAAEEGADDEVLGGLEASVEAVRKDRGYKTQAPKGDGKGRGLGAIALRKQSGKHPCFDCGEHGHLSGDAACKHPGEGLARKRDASNPRPKARQVRVAEHEAQVMEYDIGGLVGTEESHEALVVSHGDLGQALFQDALISASRSQVNVQVVELVGALDSACNRTCCGPAWLAKYRAALDEAPDFVKNLVESVSECEAFRFGNGSSTPSYARWRLPALLDGKLFLFWVSVVDIPSLGLLMGRDCMEALGIRLDFERKLLDCRRLGVGKGKARTASTVAAKAIRALLERAIELERGALPPFVPEKAKVPHLQVQTPKTGKHCADQTQSNSYGLEAAGGEYGGSWLDDPEVPQWPELDSRKSARGQLVAQPAGTSAFLEDPLVEGMLAAKKAKGASLKAAVLQEKRSEAKADAERLGREEAVRTMLGPRGGLPTLKGDLLKLAALLHVEIGDKDTVETIKKKIRPMVGTLRGHATPVTTATAAAAPSARPAATAAPAAASTAPLPMPTTPATTAPIISGPMPTTPSTTSSSPPTLEIMARVNETVANMANMQAMMAAQDAKFQAMWSQVYQHIAASQEQEVEGSMEWEPVSPDRLARLEQEAMEASAMATNTAASLKAGVKQMISQAWQRHRKDQLAVSVSRKQMHDAMLVEETSTFLNDTFVAQLVMPDLSFAEVFTDTEPVLQQARLRGHRAVEPLSLKTGWDFLLPSHRALALANLRRTKPYMVVIAFPCGPWSPLQQLTAAPALLHKKRKEARALVDFAAEVARLQLENDNLRSLQTLAGDPRVMAVRMDQCKFGLRPAPGTLFDVPAGTAASGARHRKRTRLLTSSQAVVSTFLGKLCRGQGARHFHVPVLGGSKVTTKAGHYPVQFAKAILLATEKQFDYETSRSWRAAHAKMHEVNAVDGDIEDDGAGVDFHIEASEDEEVAAEPGDPEGSVAGSQAAA</sequence>
<protein>
    <submittedName>
        <fullName evidence="2">Uncharacterized protein</fullName>
    </submittedName>
</protein>